<proteinExistence type="predicted"/>
<dbReference type="EMBL" id="KQ414581">
    <property type="protein sequence ID" value="KOC71041.1"/>
    <property type="molecule type" value="Genomic_DNA"/>
</dbReference>
<feature type="chain" id="PRO_5005575431" evidence="1">
    <location>
        <begin position="18"/>
        <end position="50"/>
    </location>
</feature>
<dbReference type="Proteomes" id="UP000053825">
    <property type="component" value="Unassembled WGS sequence"/>
</dbReference>
<organism evidence="2 3">
    <name type="scientific">Habropoda laboriosa</name>
    <dbReference type="NCBI Taxonomy" id="597456"/>
    <lineage>
        <taxon>Eukaryota</taxon>
        <taxon>Metazoa</taxon>
        <taxon>Ecdysozoa</taxon>
        <taxon>Arthropoda</taxon>
        <taxon>Hexapoda</taxon>
        <taxon>Insecta</taxon>
        <taxon>Pterygota</taxon>
        <taxon>Neoptera</taxon>
        <taxon>Endopterygota</taxon>
        <taxon>Hymenoptera</taxon>
        <taxon>Apocrita</taxon>
        <taxon>Aculeata</taxon>
        <taxon>Apoidea</taxon>
        <taxon>Anthophila</taxon>
        <taxon>Apidae</taxon>
        <taxon>Habropoda</taxon>
    </lineage>
</organism>
<name>A0A0L7RJX7_9HYME</name>
<protein>
    <submittedName>
        <fullName evidence="2">Uncharacterized protein</fullName>
    </submittedName>
</protein>
<keyword evidence="1" id="KW-0732">Signal</keyword>
<evidence type="ECO:0000313" key="3">
    <source>
        <dbReference type="Proteomes" id="UP000053825"/>
    </source>
</evidence>
<dbReference type="AlphaFoldDB" id="A0A0L7RJX7"/>
<keyword evidence="3" id="KW-1185">Reference proteome</keyword>
<accession>A0A0L7RJX7</accession>
<evidence type="ECO:0000256" key="1">
    <source>
        <dbReference type="SAM" id="SignalP"/>
    </source>
</evidence>
<gene>
    <name evidence="2" type="ORF">WH47_05027</name>
</gene>
<feature type="signal peptide" evidence="1">
    <location>
        <begin position="1"/>
        <end position="17"/>
    </location>
</feature>
<evidence type="ECO:0000313" key="2">
    <source>
        <dbReference type="EMBL" id="KOC71041.1"/>
    </source>
</evidence>
<sequence length="50" mass="6120">MITTMMMMMMMMPLLYSLVSKDSRRHFGKTPYFIRYTSKRYNRLCLQLTT</sequence>
<reference evidence="2 3" key="1">
    <citation type="submission" date="2015-07" db="EMBL/GenBank/DDBJ databases">
        <title>The genome of Habropoda laboriosa.</title>
        <authorList>
            <person name="Pan H."/>
            <person name="Kapheim K."/>
        </authorList>
    </citation>
    <scope>NUCLEOTIDE SEQUENCE [LARGE SCALE GENOMIC DNA]</scope>
    <source>
        <strain evidence="2">0110345459</strain>
    </source>
</reference>